<evidence type="ECO:0000256" key="1">
    <source>
        <dbReference type="ARBA" id="ARBA00022553"/>
    </source>
</evidence>
<keyword evidence="1 2" id="KW-0597">Phosphoprotein</keyword>
<organism evidence="4 5">
    <name type="scientific">Handelsmanbacteria sp. (strain RIFCSPLOWO2_12_FULL_64_10)</name>
    <dbReference type="NCBI Taxonomy" id="1817868"/>
    <lineage>
        <taxon>Bacteria</taxon>
        <taxon>Candidatus Handelsmaniibacteriota</taxon>
    </lineage>
</organism>
<dbReference type="PROSITE" id="PS50110">
    <property type="entry name" value="RESPONSE_REGULATORY"/>
    <property type="match status" value="1"/>
</dbReference>
<dbReference type="Pfam" id="PF00072">
    <property type="entry name" value="Response_reg"/>
    <property type="match status" value="1"/>
</dbReference>
<dbReference type="InterPro" id="IPR050595">
    <property type="entry name" value="Bact_response_regulator"/>
</dbReference>
<evidence type="ECO:0000313" key="5">
    <source>
        <dbReference type="Proteomes" id="UP000178606"/>
    </source>
</evidence>
<comment type="caution">
    <text evidence="4">The sequence shown here is derived from an EMBL/GenBank/DDBJ whole genome shotgun (WGS) entry which is preliminary data.</text>
</comment>
<dbReference type="PANTHER" id="PTHR44591:SF3">
    <property type="entry name" value="RESPONSE REGULATORY DOMAIN-CONTAINING PROTEIN"/>
    <property type="match status" value="1"/>
</dbReference>
<dbReference type="SMART" id="SM00448">
    <property type="entry name" value="REC"/>
    <property type="match status" value="1"/>
</dbReference>
<proteinExistence type="predicted"/>
<feature type="modified residue" description="4-aspartylphosphate" evidence="2">
    <location>
        <position position="48"/>
    </location>
</feature>
<evidence type="ECO:0000256" key="2">
    <source>
        <dbReference type="PROSITE-ProRule" id="PRU00169"/>
    </source>
</evidence>
<dbReference type="SUPFAM" id="SSF52172">
    <property type="entry name" value="CheY-like"/>
    <property type="match status" value="1"/>
</dbReference>
<evidence type="ECO:0000259" key="3">
    <source>
        <dbReference type="PROSITE" id="PS50110"/>
    </source>
</evidence>
<dbReference type="AlphaFoldDB" id="A0A1F6CB32"/>
<reference evidence="4 5" key="1">
    <citation type="journal article" date="2016" name="Nat. Commun.">
        <title>Thousands of microbial genomes shed light on interconnected biogeochemical processes in an aquifer system.</title>
        <authorList>
            <person name="Anantharaman K."/>
            <person name="Brown C.T."/>
            <person name="Hug L.A."/>
            <person name="Sharon I."/>
            <person name="Castelle C.J."/>
            <person name="Probst A.J."/>
            <person name="Thomas B.C."/>
            <person name="Singh A."/>
            <person name="Wilkins M.J."/>
            <person name="Karaoz U."/>
            <person name="Brodie E.L."/>
            <person name="Williams K.H."/>
            <person name="Hubbard S.S."/>
            <person name="Banfield J.F."/>
        </authorList>
    </citation>
    <scope>NUCLEOTIDE SEQUENCE [LARGE SCALE GENOMIC DNA]</scope>
    <source>
        <strain evidence="5">RIFCSPLOWO2_12_FULL_64_10</strain>
    </source>
</reference>
<dbReference type="Gene3D" id="3.40.50.2300">
    <property type="match status" value="1"/>
</dbReference>
<dbReference type="PANTHER" id="PTHR44591">
    <property type="entry name" value="STRESS RESPONSE REGULATOR PROTEIN 1"/>
    <property type="match status" value="1"/>
</dbReference>
<protein>
    <recommendedName>
        <fullName evidence="3">Response regulatory domain-containing protein</fullName>
    </recommendedName>
</protein>
<dbReference type="Proteomes" id="UP000178606">
    <property type="component" value="Unassembled WGS sequence"/>
</dbReference>
<dbReference type="EMBL" id="MFKF01000319">
    <property type="protein sequence ID" value="OGG46396.1"/>
    <property type="molecule type" value="Genomic_DNA"/>
</dbReference>
<feature type="domain" description="Response regulatory" evidence="3">
    <location>
        <begin position="1"/>
        <end position="113"/>
    </location>
</feature>
<evidence type="ECO:0000313" key="4">
    <source>
        <dbReference type="EMBL" id="OGG46396.1"/>
    </source>
</evidence>
<sequence length="115" mass="12813">MVVDDNADMLDLLAHFFETKGHRVLTALDAEEGLKKVRVDRPDLILMDIMMPRVHGVEALRQVKALDPSIKVIMITAVDDKDIADEALASGASDYITKPIDLQYLDTVVTFALFE</sequence>
<dbReference type="GO" id="GO:0000160">
    <property type="term" value="P:phosphorelay signal transduction system"/>
    <property type="evidence" value="ECO:0007669"/>
    <property type="project" value="InterPro"/>
</dbReference>
<name>A0A1F6CB32_HANXR</name>
<dbReference type="InterPro" id="IPR011006">
    <property type="entry name" value="CheY-like_superfamily"/>
</dbReference>
<accession>A0A1F6CB32</accession>
<dbReference type="CDD" id="cd00156">
    <property type="entry name" value="REC"/>
    <property type="match status" value="1"/>
</dbReference>
<gene>
    <name evidence="4" type="ORF">A3F84_19540</name>
</gene>
<dbReference type="InterPro" id="IPR001789">
    <property type="entry name" value="Sig_transdc_resp-reg_receiver"/>
</dbReference>